<dbReference type="InterPro" id="IPR036278">
    <property type="entry name" value="Sialidase_sf"/>
</dbReference>
<dbReference type="SUPFAM" id="SSF50939">
    <property type="entry name" value="Sialidases"/>
    <property type="match status" value="1"/>
</dbReference>
<accession>A0ABW3BCL2</accession>
<keyword evidence="3" id="KW-1185">Reference proteome</keyword>
<evidence type="ECO:0000256" key="1">
    <source>
        <dbReference type="SAM" id="MobiDB-lite"/>
    </source>
</evidence>
<evidence type="ECO:0008006" key="4">
    <source>
        <dbReference type="Google" id="ProtNLM"/>
    </source>
</evidence>
<evidence type="ECO:0000313" key="3">
    <source>
        <dbReference type="Proteomes" id="UP001596956"/>
    </source>
</evidence>
<dbReference type="Proteomes" id="UP001596956">
    <property type="component" value="Unassembled WGS sequence"/>
</dbReference>
<comment type="caution">
    <text evidence="2">The sequence shown here is derived from an EMBL/GenBank/DDBJ whole genome shotgun (WGS) entry which is preliminary data.</text>
</comment>
<feature type="region of interest" description="Disordered" evidence="1">
    <location>
        <begin position="113"/>
        <end position="146"/>
    </location>
</feature>
<sequence>MYNPEGAAGTVGAQLVVQPDGSLLSVFFESDHAIGGPVEEDLPEKIRAMRSTDGGQTWEEPVTVADIDLNIPLFPDTGDQLVAPGLVPDMALDPRSGTVYAVWAEAGLSSSGSAAGISASTDGGRTWTEPRRIDQTPESSFGGPGQAFLPQVDVDPRGRVAVTYYDFRRDTGAAGSKVDVWATVCHFRCVSKDRDDWTEVHVGGSYEGLEDTSTFFGGPFIGTYTSLASSRRGFVAAYTAPTGDPDNPQDIIVAQRRSWR</sequence>
<name>A0ABW3BCL2_9ACTN</name>
<feature type="compositionally biased region" description="Low complexity" evidence="1">
    <location>
        <begin position="113"/>
        <end position="124"/>
    </location>
</feature>
<dbReference type="Gene3D" id="2.120.10.10">
    <property type="match status" value="1"/>
</dbReference>
<evidence type="ECO:0000313" key="2">
    <source>
        <dbReference type="EMBL" id="MFD0801067.1"/>
    </source>
</evidence>
<proteinExistence type="predicted"/>
<protein>
    <recommendedName>
        <fullName evidence="4">Exo-alpha-sialidase</fullName>
    </recommendedName>
</protein>
<dbReference type="CDD" id="cd15482">
    <property type="entry name" value="Sialidase_non-viral"/>
    <property type="match status" value="1"/>
</dbReference>
<reference evidence="3" key="1">
    <citation type="journal article" date="2019" name="Int. J. Syst. Evol. Microbiol.">
        <title>The Global Catalogue of Microorganisms (GCM) 10K type strain sequencing project: providing services to taxonomists for standard genome sequencing and annotation.</title>
        <authorList>
            <consortium name="The Broad Institute Genomics Platform"/>
            <consortium name="The Broad Institute Genome Sequencing Center for Infectious Disease"/>
            <person name="Wu L."/>
            <person name="Ma J."/>
        </authorList>
    </citation>
    <scope>NUCLEOTIDE SEQUENCE [LARGE SCALE GENOMIC DNA]</scope>
    <source>
        <strain evidence="3">CCUG 63369</strain>
    </source>
</reference>
<gene>
    <name evidence="2" type="ORF">ACFQZU_07020</name>
</gene>
<dbReference type="EMBL" id="JBHTHR010000143">
    <property type="protein sequence ID" value="MFD0801067.1"/>
    <property type="molecule type" value="Genomic_DNA"/>
</dbReference>
<organism evidence="2 3">
    <name type="scientific">Streptomonospora algeriensis</name>
    <dbReference type="NCBI Taxonomy" id="995084"/>
    <lineage>
        <taxon>Bacteria</taxon>
        <taxon>Bacillati</taxon>
        <taxon>Actinomycetota</taxon>
        <taxon>Actinomycetes</taxon>
        <taxon>Streptosporangiales</taxon>
        <taxon>Nocardiopsidaceae</taxon>
        <taxon>Streptomonospora</taxon>
    </lineage>
</organism>